<keyword evidence="9 11" id="KW-0406">Ion transport</keyword>
<keyword evidence="7 11" id="KW-0630">Potassium</keyword>
<keyword evidence="1 11" id="KW-0813">Transport</keyword>
<protein>
    <recommendedName>
        <fullName evidence="11">Potassium-transporting ATPase KdpC subunit</fullName>
    </recommendedName>
    <alternativeName>
        <fullName evidence="11">ATP phosphohydrolase [potassium-transporting] C chain</fullName>
    </alternativeName>
    <alternativeName>
        <fullName evidence="11">Potassium-binding and translocating subunit C</fullName>
    </alternativeName>
    <alternativeName>
        <fullName evidence="11">Potassium-translocating ATPase C chain</fullName>
    </alternativeName>
</protein>
<dbReference type="HAMAP" id="MF_00276">
    <property type="entry name" value="KdpC"/>
    <property type="match status" value="1"/>
</dbReference>
<keyword evidence="8 11" id="KW-1133">Transmembrane helix</keyword>
<evidence type="ECO:0000256" key="2">
    <source>
        <dbReference type="ARBA" id="ARBA00022475"/>
    </source>
</evidence>
<evidence type="ECO:0000256" key="4">
    <source>
        <dbReference type="ARBA" id="ARBA00022692"/>
    </source>
</evidence>
<keyword evidence="5 11" id="KW-0547">Nucleotide-binding</keyword>
<comment type="similarity">
    <text evidence="11">Belongs to the KdpC family.</text>
</comment>
<keyword evidence="2 11" id="KW-1003">Cell membrane</keyword>
<comment type="subcellular location">
    <subcellularLocation>
        <location evidence="11">Cell membrane</location>
        <topology evidence="11">Single-pass membrane protein</topology>
    </subcellularLocation>
</comment>
<dbReference type="Pfam" id="PF02669">
    <property type="entry name" value="KdpC"/>
    <property type="match status" value="1"/>
</dbReference>
<evidence type="ECO:0000256" key="8">
    <source>
        <dbReference type="ARBA" id="ARBA00022989"/>
    </source>
</evidence>
<evidence type="ECO:0000256" key="9">
    <source>
        <dbReference type="ARBA" id="ARBA00023065"/>
    </source>
</evidence>
<dbReference type="NCBIfam" id="NF001454">
    <property type="entry name" value="PRK00315.1"/>
    <property type="match status" value="1"/>
</dbReference>
<dbReference type="Proteomes" id="UP001646141">
    <property type="component" value="Unassembled WGS sequence"/>
</dbReference>
<keyword evidence="6 11" id="KW-0067">ATP-binding</keyword>
<evidence type="ECO:0000313" key="13">
    <source>
        <dbReference type="Proteomes" id="UP001646141"/>
    </source>
</evidence>
<dbReference type="PANTHER" id="PTHR30042">
    <property type="entry name" value="POTASSIUM-TRANSPORTING ATPASE C CHAIN"/>
    <property type="match status" value="1"/>
</dbReference>
<proteinExistence type="inferred from homology"/>
<gene>
    <name evidence="11 12" type="primary">kdpC</name>
    <name evidence="12" type="ORF">D3226_00300</name>
</gene>
<evidence type="ECO:0000256" key="6">
    <source>
        <dbReference type="ARBA" id="ARBA00022840"/>
    </source>
</evidence>
<evidence type="ECO:0000256" key="11">
    <source>
        <dbReference type="HAMAP-Rule" id="MF_00276"/>
    </source>
</evidence>
<keyword evidence="3 11" id="KW-0633">Potassium transport</keyword>
<name>A0ABS1SK86_9MICO</name>
<keyword evidence="10 11" id="KW-0472">Membrane</keyword>
<dbReference type="PANTHER" id="PTHR30042:SF2">
    <property type="entry name" value="POTASSIUM-TRANSPORTING ATPASE KDPC SUBUNIT"/>
    <property type="match status" value="1"/>
</dbReference>
<evidence type="ECO:0000256" key="7">
    <source>
        <dbReference type="ARBA" id="ARBA00022958"/>
    </source>
</evidence>
<keyword evidence="4 11" id="KW-0812">Transmembrane</keyword>
<dbReference type="NCBIfam" id="TIGR00681">
    <property type="entry name" value="kdpC"/>
    <property type="match status" value="1"/>
</dbReference>
<evidence type="ECO:0000256" key="10">
    <source>
        <dbReference type="ARBA" id="ARBA00023136"/>
    </source>
</evidence>
<dbReference type="PIRSF" id="PIRSF001296">
    <property type="entry name" value="K_ATPase_KdpC"/>
    <property type="match status" value="1"/>
</dbReference>
<sequence length="210" mass="21100">MTAGSRTTGQTLWVAARTLLVCTLALGVGYTALVTGIGQLALPAQANGSLLAGPGGAGAEAPVGSALIGQSFVDAEGEPLPQYFQPRPSAAGDGYDGAASGASNLGPENPDLVAAVAERRAAIAARDGVPEDAIPVDALTASSSGLDPHISPEYAALQAERVAAARAIPLEEVRALVAQFTEAPDLGVLGSPRVNVLRINLELDEREAAA</sequence>
<evidence type="ECO:0000256" key="1">
    <source>
        <dbReference type="ARBA" id="ARBA00022448"/>
    </source>
</evidence>
<comment type="function">
    <text evidence="11">Part of the high-affinity ATP-driven potassium transport (or Kdp) system, which catalyzes the hydrolysis of ATP coupled with the electrogenic transport of potassium into the cytoplasm. This subunit acts as a catalytic chaperone that increases the ATP-binding affinity of the ATP-hydrolyzing subunit KdpB by the formation of a transient KdpB/KdpC/ATP ternary complex.</text>
</comment>
<evidence type="ECO:0000256" key="5">
    <source>
        <dbReference type="ARBA" id="ARBA00022741"/>
    </source>
</evidence>
<dbReference type="EMBL" id="QYAD01000001">
    <property type="protein sequence ID" value="MBL3688404.1"/>
    <property type="molecule type" value="Genomic_DNA"/>
</dbReference>
<comment type="subunit">
    <text evidence="11">The system is composed of three essential subunits: KdpA, KdpB and KdpC.</text>
</comment>
<evidence type="ECO:0000256" key="3">
    <source>
        <dbReference type="ARBA" id="ARBA00022538"/>
    </source>
</evidence>
<reference evidence="12 13" key="1">
    <citation type="submission" date="2018-09" db="EMBL/GenBank/DDBJ databases">
        <title>Comparative genomics of Leucobacter spp.</title>
        <authorList>
            <person name="Reis A.C."/>
            <person name="Kolvenbach B.A."/>
            <person name="Corvini P.F.X."/>
            <person name="Nunes O.C."/>
        </authorList>
    </citation>
    <scope>NUCLEOTIDE SEQUENCE [LARGE SCALE GENOMIC DNA]</scope>
    <source>
        <strain evidence="12 13">L-1</strain>
    </source>
</reference>
<dbReference type="RefSeq" id="WP_202380459.1">
    <property type="nucleotide sequence ID" value="NZ_BAAAMA010000003.1"/>
</dbReference>
<accession>A0ABS1SK86</accession>
<evidence type="ECO:0000313" key="12">
    <source>
        <dbReference type="EMBL" id="MBL3688404.1"/>
    </source>
</evidence>
<keyword evidence="13" id="KW-1185">Reference proteome</keyword>
<organism evidence="12 13">
    <name type="scientific">Leucobacter chromiireducens subsp. chromiireducens</name>
    <dbReference type="NCBI Taxonomy" id="660067"/>
    <lineage>
        <taxon>Bacteria</taxon>
        <taxon>Bacillati</taxon>
        <taxon>Actinomycetota</taxon>
        <taxon>Actinomycetes</taxon>
        <taxon>Micrococcales</taxon>
        <taxon>Microbacteriaceae</taxon>
        <taxon>Leucobacter</taxon>
    </lineage>
</organism>
<dbReference type="InterPro" id="IPR003820">
    <property type="entry name" value="KdpC"/>
</dbReference>
<feature type="transmembrane region" description="Helical" evidence="11">
    <location>
        <begin position="12"/>
        <end position="33"/>
    </location>
</feature>
<comment type="caution">
    <text evidence="12">The sequence shown here is derived from an EMBL/GenBank/DDBJ whole genome shotgun (WGS) entry which is preliminary data.</text>
</comment>